<accession>X0UHR9</accession>
<organism evidence="1">
    <name type="scientific">marine sediment metagenome</name>
    <dbReference type="NCBI Taxonomy" id="412755"/>
    <lineage>
        <taxon>unclassified sequences</taxon>
        <taxon>metagenomes</taxon>
        <taxon>ecological metagenomes</taxon>
    </lineage>
</organism>
<dbReference type="EMBL" id="BARS01026840">
    <property type="protein sequence ID" value="GAG05135.1"/>
    <property type="molecule type" value="Genomic_DNA"/>
</dbReference>
<feature type="non-terminal residue" evidence="1">
    <location>
        <position position="83"/>
    </location>
</feature>
<dbReference type="AlphaFoldDB" id="X0UHR9"/>
<sequence length="83" mass="9268">MKNDYFKDRPSINTLPLPALRGELKGKIVLLGVGNRIRGDDAAGPELIEILKKRPPDVGKEIFLFDGEEVPENYLIPITNLKP</sequence>
<evidence type="ECO:0000313" key="1">
    <source>
        <dbReference type="EMBL" id="GAG05135.1"/>
    </source>
</evidence>
<dbReference type="Gene3D" id="3.40.50.1450">
    <property type="entry name" value="HybD-like"/>
    <property type="match status" value="1"/>
</dbReference>
<evidence type="ECO:0008006" key="2">
    <source>
        <dbReference type="Google" id="ProtNLM"/>
    </source>
</evidence>
<comment type="caution">
    <text evidence="1">The sequence shown here is derived from an EMBL/GenBank/DDBJ whole genome shotgun (WGS) entry which is preliminary data.</text>
</comment>
<gene>
    <name evidence="1" type="ORF">S01H1_42241</name>
</gene>
<dbReference type="SUPFAM" id="SSF53163">
    <property type="entry name" value="HybD-like"/>
    <property type="match status" value="1"/>
</dbReference>
<protein>
    <recommendedName>
        <fullName evidence="2">Hydrogenase maturation protease</fullName>
    </recommendedName>
</protein>
<name>X0UHR9_9ZZZZ</name>
<reference evidence="1" key="1">
    <citation type="journal article" date="2014" name="Front. Microbiol.">
        <title>High frequency of phylogenetically diverse reductive dehalogenase-homologous genes in deep subseafloor sedimentary metagenomes.</title>
        <authorList>
            <person name="Kawai M."/>
            <person name="Futagami T."/>
            <person name="Toyoda A."/>
            <person name="Takaki Y."/>
            <person name="Nishi S."/>
            <person name="Hori S."/>
            <person name="Arai W."/>
            <person name="Tsubouchi T."/>
            <person name="Morono Y."/>
            <person name="Uchiyama I."/>
            <person name="Ito T."/>
            <person name="Fujiyama A."/>
            <person name="Inagaki F."/>
            <person name="Takami H."/>
        </authorList>
    </citation>
    <scope>NUCLEOTIDE SEQUENCE</scope>
    <source>
        <strain evidence="1">Expedition CK06-06</strain>
    </source>
</reference>
<dbReference type="InterPro" id="IPR023430">
    <property type="entry name" value="Pept_HybD-like_dom_sf"/>
</dbReference>
<proteinExistence type="predicted"/>